<evidence type="ECO:0000256" key="2">
    <source>
        <dbReference type="ARBA" id="ARBA00022481"/>
    </source>
</evidence>
<organism evidence="7 8">
    <name type="scientific">Spodoptera exigua</name>
    <name type="common">Beet armyworm</name>
    <name type="synonym">Noctua fulgens</name>
    <dbReference type="NCBI Taxonomy" id="7107"/>
    <lineage>
        <taxon>Eukaryota</taxon>
        <taxon>Metazoa</taxon>
        <taxon>Ecdysozoa</taxon>
        <taxon>Arthropoda</taxon>
        <taxon>Hexapoda</taxon>
        <taxon>Insecta</taxon>
        <taxon>Pterygota</taxon>
        <taxon>Neoptera</taxon>
        <taxon>Endopterygota</taxon>
        <taxon>Lepidoptera</taxon>
        <taxon>Glossata</taxon>
        <taxon>Ditrysia</taxon>
        <taxon>Noctuoidea</taxon>
        <taxon>Noctuidae</taxon>
        <taxon>Amphipyrinae</taxon>
        <taxon>Spodoptera</taxon>
    </lineage>
</organism>
<dbReference type="AlphaFoldDB" id="A0A922MQL1"/>
<dbReference type="PANTHER" id="PTHR43804:SF7">
    <property type="entry name" value="LD18447P"/>
    <property type="match status" value="1"/>
</dbReference>
<feature type="coiled-coil region" evidence="4">
    <location>
        <begin position="108"/>
        <end position="135"/>
    </location>
</feature>
<evidence type="ECO:0000256" key="3">
    <source>
        <dbReference type="ARBA" id="ARBA00022917"/>
    </source>
</evidence>
<dbReference type="InterPro" id="IPR050057">
    <property type="entry name" value="Prokaryotic/Mito_RF"/>
</dbReference>
<evidence type="ECO:0000313" key="7">
    <source>
        <dbReference type="EMBL" id="KAH9641740.1"/>
    </source>
</evidence>
<reference evidence="7" key="1">
    <citation type="journal article" date="2021" name="G3 (Bethesda)">
        <title>Genome and transcriptome analysis of the beet armyworm Spodoptera exigua reveals targets for pest control. .</title>
        <authorList>
            <person name="Simon S."/>
            <person name="Breeschoten T."/>
            <person name="Jansen H.J."/>
            <person name="Dirks R.P."/>
            <person name="Schranz M.E."/>
            <person name="Ros V.I.D."/>
        </authorList>
    </citation>
    <scope>NUCLEOTIDE SEQUENCE</scope>
    <source>
        <strain evidence="7">TB_SE_WUR_2020</strain>
    </source>
</reference>
<dbReference type="SMART" id="SM00937">
    <property type="entry name" value="PCRF"/>
    <property type="match status" value="1"/>
</dbReference>
<dbReference type="Pfam" id="PF03462">
    <property type="entry name" value="PCRF"/>
    <property type="match status" value="1"/>
</dbReference>
<feature type="compositionally biased region" description="Polar residues" evidence="5">
    <location>
        <begin position="305"/>
        <end position="316"/>
    </location>
</feature>
<proteinExistence type="inferred from homology"/>
<keyword evidence="4" id="KW-0175">Coiled coil</keyword>
<evidence type="ECO:0000256" key="5">
    <source>
        <dbReference type="SAM" id="MobiDB-lite"/>
    </source>
</evidence>
<dbReference type="Gene3D" id="3.30.160.20">
    <property type="match status" value="1"/>
</dbReference>
<comment type="similarity">
    <text evidence="1">Belongs to the prokaryotic/mitochondrial release factor family.</text>
</comment>
<dbReference type="GO" id="GO:0003747">
    <property type="term" value="F:translation release factor activity"/>
    <property type="evidence" value="ECO:0007669"/>
    <property type="project" value="InterPro"/>
</dbReference>
<dbReference type="InterPro" id="IPR005139">
    <property type="entry name" value="PCRF"/>
</dbReference>
<gene>
    <name evidence="7" type="ORF">HF086_003866</name>
</gene>
<dbReference type="GO" id="GO:0005737">
    <property type="term" value="C:cytoplasm"/>
    <property type="evidence" value="ECO:0007669"/>
    <property type="project" value="UniProtKB-ARBA"/>
</dbReference>
<evidence type="ECO:0000256" key="1">
    <source>
        <dbReference type="ARBA" id="ARBA00010835"/>
    </source>
</evidence>
<dbReference type="EMBL" id="JACEFF010000215">
    <property type="protein sequence ID" value="KAH9641740.1"/>
    <property type="molecule type" value="Genomic_DNA"/>
</dbReference>
<accession>A0A922MQL1</accession>
<dbReference type="Gene3D" id="6.10.140.1950">
    <property type="match status" value="1"/>
</dbReference>
<dbReference type="OrthoDB" id="2019491at2759"/>
<dbReference type="Proteomes" id="UP000814243">
    <property type="component" value="Unassembled WGS sequence"/>
</dbReference>
<feature type="domain" description="Peptide chain release factor" evidence="6">
    <location>
        <begin position="96"/>
        <end position="210"/>
    </location>
</feature>
<dbReference type="Gene3D" id="3.30.70.1660">
    <property type="match status" value="1"/>
</dbReference>
<keyword evidence="2" id="KW-0488">Methylation</keyword>
<keyword evidence="3" id="KW-0648">Protein biosynthesis</keyword>
<feature type="region of interest" description="Disordered" evidence="5">
    <location>
        <begin position="303"/>
        <end position="324"/>
    </location>
</feature>
<dbReference type="InterPro" id="IPR045853">
    <property type="entry name" value="Pep_chain_release_fac_I_sf"/>
</dbReference>
<dbReference type="InterPro" id="IPR000352">
    <property type="entry name" value="Pep_chain_release_fac_I"/>
</dbReference>
<comment type="caution">
    <text evidence="7">The sequence shown here is derived from an EMBL/GenBank/DDBJ whole genome shotgun (WGS) entry which is preliminary data.</text>
</comment>
<name>A0A922MQL1_SPOEX</name>
<sequence>MSKFSRVLFVRRLLSSEKRNLIRKSSSRASFNLSEPAIEAYLKRMMFEHEDLYMKTKRTPEESRRYFQIKPIVNVLQHRISLLDNIASLKQQIKTKYSGSDDDAAEMKRMIKEESKIYEKRMEDIDRELQMMLQEPNLTESVVLLEVKAKAGGKEAMNFAQNLFEMYKSYAKYKDWETSIVSYEKSNEDGIMKASMFIEGLGAFEFMKVEAGLHRAQKASATKEDGQEIQTSTVAVTVFPTPTEEELSIPDFDIIEEQLSNDNSARITHVPTGLVVECKENKLKAKNKHVALQKLRTLLLEKQDQASSGKSNSEVSKANEGQEVRTYDYLQDEVTEHRRGGGTVQNLQRFMEGSETLEQVQENFLREQTCQTLMEEINQYVAESVKN</sequence>
<dbReference type="PANTHER" id="PTHR43804">
    <property type="entry name" value="LD18447P"/>
    <property type="match status" value="1"/>
</dbReference>
<protein>
    <recommendedName>
        <fullName evidence="6">Peptide chain release factor domain-containing protein</fullName>
    </recommendedName>
</protein>
<dbReference type="SUPFAM" id="SSF75620">
    <property type="entry name" value="Release factor"/>
    <property type="match status" value="1"/>
</dbReference>
<evidence type="ECO:0000256" key="4">
    <source>
        <dbReference type="SAM" id="Coils"/>
    </source>
</evidence>
<evidence type="ECO:0000259" key="6">
    <source>
        <dbReference type="SMART" id="SM00937"/>
    </source>
</evidence>
<dbReference type="Pfam" id="PF00472">
    <property type="entry name" value="RF-1"/>
    <property type="match status" value="1"/>
</dbReference>
<evidence type="ECO:0000313" key="8">
    <source>
        <dbReference type="Proteomes" id="UP000814243"/>
    </source>
</evidence>